<sequence length="251" mass="28668">MKAKVLILSILALCSTLSAHAQSLSAYQIIEKAHKNRDLQSFRSEGRMTILRPTWKRVVGVKTWVKTRDMTLVLITAPAKEKGQAFLKRGNNLWNWQPSIGRTIKIAASASNQSWMGGDFTTDEILRYVSFIDDFTHKLLGKETFDGENCYKVQLTPKPNNAVVWGKIISWISVKDFVERRIEYYDENGKLIRTCRMSNVKTFNGQNVPMLIEITPANKKGHKTILEITDHTPVASLQESFFSLQNIKRLH</sequence>
<dbReference type="PANTHER" id="PTHR37507">
    <property type="entry name" value="SPORULATION PROTEIN YDCC"/>
    <property type="match status" value="1"/>
</dbReference>
<dbReference type="PANTHER" id="PTHR37507:SF2">
    <property type="entry name" value="SPORULATION PROTEIN YDCC"/>
    <property type="match status" value="1"/>
</dbReference>
<feature type="chain" id="PRO_5018598640" evidence="1">
    <location>
        <begin position="22"/>
        <end position="251"/>
    </location>
</feature>
<dbReference type="RefSeq" id="WP_126678296.1">
    <property type="nucleotide sequence ID" value="NZ_RYYU01000001.1"/>
</dbReference>
<comment type="caution">
    <text evidence="3">The sequence shown here is derived from an EMBL/GenBank/DDBJ whole genome shotgun (WGS) entry which is preliminary data.</text>
</comment>
<dbReference type="InterPro" id="IPR033399">
    <property type="entry name" value="TP_0789-like"/>
</dbReference>
<gene>
    <name evidence="3" type="ORF">EHV08_04680</name>
</gene>
<keyword evidence="1" id="KW-0732">Signal</keyword>
<reference evidence="3 4" key="1">
    <citation type="submission" date="2018-12" db="EMBL/GenBank/DDBJ databases">
        <title>Genome sequencing of Prevotella sp. KCOM 3155 (= JS262).</title>
        <authorList>
            <person name="Kook J.-K."/>
            <person name="Park S.-N."/>
            <person name="Lim Y.K."/>
        </authorList>
    </citation>
    <scope>NUCLEOTIDE SEQUENCE [LARGE SCALE GENOMIC DNA]</scope>
    <source>
        <strain evidence="3 4">KCOM 3155</strain>
    </source>
</reference>
<keyword evidence="3" id="KW-0449">Lipoprotein</keyword>
<evidence type="ECO:0000313" key="3">
    <source>
        <dbReference type="EMBL" id="RUL59126.1"/>
    </source>
</evidence>
<dbReference type="Proteomes" id="UP000278983">
    <property type="component" value="Unassembled WGS sequence"/>
</dbReference>
<dbReference type="OrthoDB" id="9803781at2"/>
<name>A0A3S0RAC6_9BACT</name>
<feature type="domain" description="Uncharacterized protein TP-0789" evidence="2">
    <location>
        <begin position="69"/>
        <end position="249"/>
    </location>
</feature>
<feature type="signal peptide" evidence="1">
    <location>
        <begin position="1"/>
        <end position="21"/>
    </location>
</feature>
<evidence type="ECO:0000256" key="1">
    <source>
        <dbReference type="SAM" id="SignalP"/>
    </source>
</evidence>
<organism evidence="3 4">
    <name type="scientific">Prevotella koreensis</name>
    <dbReference type="NCBI Taxonomy" id="2490854"/>
    <lineage>
        <taxon>Bacteria</taxon>
        <taxon>Pseudomonadati</taxon>
        <taxon>Bacteroidota</taxon>
        <taxon>Bacteroidia</taxon>
        <taxon>Bacteroidales</taxon>
        <taxon>Prevotellaceae</taxon>
        <taxon>Prevotella</taxon>
    </lineage>
</organism>
<dbReference type="Gene3D" id="2.50.20.10">
    <property type="entry name" value="Lipoprotein localisation LolA/LolB/LppX"/>
    <property type="match status" value="1"/>
</dbReference>
<dbReference type="Pfam" id="PF17131">
    <property type="entry name" value="LolA_like"/>
    <property type="match status" value="1"/>
</dbReference>
<accession>A0A3S0RAC6</accession>
<dbReference type="InterPro" id="IPR052944">
    <property type="entry name" value="Sporulation_related"/>
</dbReference>
<dbReference type="EMBL" id="RYYU01000001">
    <property type="protein sequence ID" value="RUL59126.1"/>
    <property type="molecule type" value="Genomic_DNA"/>
</dbReference>
<proteinExistence type="predicted"/>
<evidence type="ECO:0000313" key="4">
    <source>
        <dbReference type="Proteomes" id="UP000278983"/>
    </source>
</evidence>
<dbReference type="AlphaFoldDB" id="A0A3S0RAC6"/>
<evidence type="ECO:0000259" key="2">
    <source>
        <dbReference type="Pfam" id="PF17131"/>
    </source>
</evidence>
<dbReference type="CDD" id="cd16329">
    <property type="entry name" value="LolA_like"/>
    <property type="match status" value="1"/>
</dbReference>
<keyword evidence="4" id="KW-1185">Reference proteome</keyword>
<protein>
    <submittedName>
        <fullName evidence="3">Outer membrane lipoprotein-sorting protein</fullName>
    </submittedName>
</protein>